<dbReference type="Proteomes" id="UP000547973">
    <property type="component" value="Unassembled WGS sequence"/>
</dbReference>
<sequence length="567" mass="60145">MTESHKVRIAHLSGPTATIQNTPPLVTSNKARTKHGLPLLTDAGGNALRFDALRAQRLAAPATVYVEQFSAHPLERDAAELYGDPDGYLGADGVVRPTPASEGDKPVYAIELHPEDGLYPLPYMATQADGSAWEEEMAVPFGPETASRQGFFPDGSRSFEEIDRLGIEDGGTASPISSRATVDFYRVSPPGGYRKGLPAAERTDVGEGDIPPERSGADFNGYKPVHLGTVPGRPALAKITNDAQAIASSGRYDGLIWTQGSPQVEETAYWFSLLIDTAIPICGNAAQRPQGLISNDGPKNIVDSIAFIQSGRWAGDDGKNRCGVVVIEEQQYFAAREVYKSDARPGNYRATGGHGGIIGQTTHAGAIHLTYLPAYKHTHLSEVNVTRLPKMVQAATMTAEGIRLVEVVVKDADGRITEDAIPSVSIVKEGGYFDEAIGLAPDDLPILQAVLDQKLGLGRLGGIVVEGLVPYGRLPSKASEALLERAVFSGIPVARVGRGAPEGFADPTPFTIAGSNLTAVKARLLLMASMMKLGALPVAADPAHPTSEERAATSATVAAYQKIFLTH</sequence>
<feature type="compositionally biased region" description="Basic and acidic residues" evidence="1">
    <location>
        <begin position="201"/>
        <end position="216"/>
    </location>
</feature>
<dbReference type="InterPro" id="IPR037152">
    <property type="entry name" value="L-asparaginase_N_sf"/>
</dbReference>
<reference evidence="3 4" key="1">
    <citation type="submission" date="2020-07" db="EMBL/GenBank/DDBJ databases">
        <title>Sequencing the genomes of 1000 actinobacteria strains.</title>
        <authorList>
            <person name="Klenk H.-P."/>
        </authorList>
    </citation>
    <scope>NUCLEOTIDE SEQUENCE [LARGE SCALE GENOMIC DNA]</scope>
    <source>
        <strain evidence="3 4">DSM 19970</strain>
    </source>
</reference>
<evidence type="ECO:0000259" key="2">
    <source>
        <dbReference type="Pfam" id="PF00710"/>
    </source>
</evidence>
<dbReference type="AlphaFoldDB" id="A0A7Z0CHB3"/>
<dbReference type="InterPro" id="IPR006034">
    <property type="entry name" value="Asparaginase/glutaminase-like"/>
</dbReference>
<dbReference type="PIRSF" id="PIRSF001220">
    <property type="entry name" value="L-ASNase_gatD"/>
    <property type="match status" value="1"/>
</dbReference>
<dbReference type="InterPro" id="IPR027474">
    <property type="entry name" value="L-asparaginase_N"/>
</dbReference>
<dbReference type="InterPro" id="IPR036152">
    <property type="entry name" value="Asp/glu_Ase-like_sf"/>
</dbReference>
<name>A0A7Z0CHB3_9MICO</name>
<evidence type="ECO:0000256" key="1">
    <source>
        <dbReference type="SAM" id="MobiDB-lite"/>
    </source>
</evidence>
<keyword evidence="4" id="KW-1185">Reference proteome</keyword>
<organism evidence="3 4">
    <name type="scientific">Demequina lutea</name>
    <dbReference type="NCBI Taxonomy" id="431489"/>
    <lineage>
        <taxon>Bacteria</taxon>
        <taxon>Bacillati</taxon>
        <taxon>Actinomycetota</taxon>
        <taxon>Actinomycetes</taxon>
        <taxon>Micrococcales</taxon>
        <taxon>Demequinaceae</taxon>
        <taxon>Demequina</taxon>
    </lineage>
</organism>
<dbReference type="Gene3D" id="3.40.50.1170">
    <property type="entry name" value="L-asparaginase, N-terminal domain"/>
    <property type="match status" value="1"/>
</dbReference>
<dbReference type="EMBL" id="JACBZO010000001">
    <property type="protein sequence ID" value="NYI41296.1"/>
    <property type="molecule type" value="Genomic_DNA"/>
</dbReference>
<feature type="domain" description="L-asparaginase N-terminal" evidence="2">
    <location>
        <begin position="237"/>
        <end position="343"/>
    </location>
</feature>
<dbReference type="OrthoDB" id="9788068at2"/>
<protein>
    <recommendedName>
        <fullName evidence="2">L-asparaginase N-terminal domain-containing protein</fullName>
    </recommendedName>
</protein>
<dbReference type="InterPro" id="IPR027473">
    <property type="entry name" value="L-asparaginase_C"/>
</dbReference>
<dbReference type="SUPFAM" id="SSF53774">
    <property type="entry name" value="Glutaminase/Asparaginase"/>
    <property type="match status" value="1"/>
</dbReference>
<dbReference type="PIRSF" id="PIRSF500176">
    <property type="entry name" value="L_ASNase"/>
    <property type="match status" value="1"/>
</dbReference>
<accession>A0A7Z0CHB3</accession>
<dbReference type="Gene3D" id="3.40.50.40">
    <property type="match status" value="1"/>
</dbReference>
<dbReference type="SMART" id="SM00870">
    <property type="entry name" value="Asparaginase"/>
    <property type="match status" value="1"/>
</dbReference>
<dbReference type="GO" id="GO:0004067">
    <property type="term" value="F:asparaginase activity"/>
    <property type="evidence" value="ECO:0007669"/>
    <property type="project" value="UniProtKB-UniRule"/>
</dbReference>
<proteinExistence type="predicted"/>
<dbReference type="Pfam" id="PF00710">
    <property type="entry name" value="Asparaginase"/>
    <property type="match status" value="1"/>
</dbReference>
<comment type="caution">
    <text evidence="3">The sequence shown here is derived from an EMBL/GenBank/DDBJ whole genome shotgun (WGS) entry which is preliminary data.</text>
</comment>
<dbReference type="RefSeq" id="WP_062075115.1">
    <property type="nucleotide sequence ID" value="NZ_BBRC01000005.1"/>
</dbReference>
<feature type="region of interest" description="Disordered" evidence="1">
    <location>
        <begin position="193"/>
        <end position="223"/>
    </location>
</feature>
<gene>
    <name evidence="3" type="ORF">BKA03_001415</name>
</gene>
<dbReference type="PROSITE" id="PS51732">
    <property type="entry name" value="ASN_GLN_ASE_3"/>
    <property type="match status" value="1"/>
</dbReference>
<evidence type="ECO:0000313" key="3">
    <source>
        <dbReference type="EMBL" id="NYI41296.1"/>
    </source>
</evidence>
<evidence type="ECO:0000313" key="4">
    <source>
        <dbReference type="Proteomes" id="UP000547973"/>
    </source>
</evidence>